<evidence type="ECO:0000313" key="10">
    <source>
        <dbReference type="Proteomes" id="UP000184485"/>
    </source>
</evidence>
<evidence type="ECO:0000256" key="8">
    <source>
        <dbReference type="SAM" id="Phobius"/>
    </source>
</evidence>
<dbReference type="InterPro" id="IPR051629">
    <property type="entry name" value="Sulfite_efflux_TDT"/>
</dbReference>
<organism evidence="9 10">
    <name type="scientific">Kaistia soli DSM 19436</name>
    <dbReference type="NCBI Taxonomy" id="1122133"/>
    <lineage>
        <taxon>Bacteria</taxon>
        <taxon>Pseudomonadati</taxon>
        <taxon>Pseudomonadota</taxon>
        <taxon>Alphaproteobacteria</taxon>
        <taxon>Hyphomicrobiales</taxon>
        <taxon>Kaistiaceae</taxon>
        <taxon>Kaistia</taxon>
    </lineage>
</organism>
<keyword evidence="6 8" id="KW-1133">Transmembrane helix</keyword>
<feature type="transmembrane region" description="Helical" evidence="8">
    <location>
        <begin position="205"/>
        <end position="228"/>
    </location>
</feature>
<feature type="transmembrane region" description="Helical" evidence="8">
    <location>
        <begin position="169"/>
        <end position="193"/>
    </location>
</feature>
<dbReference type="AlphaFoldDB" id="A0A1M5JAX4"/>
<feature type="transmembrane region" description="Helical" evidence="8">
    <location>
        <begin position="278"/>
        <end position="301"/>
    </location>
</feature>
<proteinExistence type="inferred from homology"/>
<feature type="transmembrane region" description="Helical" evidence="8">
    <location>
        <begin position="137"/>
        <end position="157"/>
    </location>
</feature>
<evidence type="ECO:0000256" key="4">
    <source>
        <dbReference type="ARBA" id="ARBA00022475"/>
    </source>
</evidence>
<dbReference type="CDD" id="cd09318">
    <property type="entry name" value="TDT_SSU1"/>
    <property type="match status" value="1"/>
</dbReference>
<reference evidence="9 10" key="1">
    <citation type="submission" date="2016-11" db="EMBL/GenBank/DDBJ databases">
        <authorList>
            <person name="Jaros S."/>
            <person name="Januszkiewicz K."/>
            <person name="Wedrychowicz H."/>
        </authorList>
    </citation>
    <scope>NUCLEOTIDE SEQUENCE [LARGE SCALE GENOMIC DNA]</scope>
    <source>
        <strain evidence="9 10">DSM 19436</strain>
    </source>
</reference>
<dbReference type="PANTHER" id="PTHR31686:SF1">
    <property type="entry name" value="SULFITE EFFLUX PUMP SSU1"/>
    <property type="match status" value="1"/>
</dbReference>
<gene>
    <name evidence="9" type="ORF">SAMN02745157_4149</name>
</gene>
<feature type="transmembrane region" description="Helical" evidence="8">
    <location>
        <begin position="34"/>
        <end position="53"/>
    </location>
</feature>
<dbReference type="Gene3D" id="1.50.10.150">
    <property type="entry name" value="Voltage-dependent anion channel"/>
    <property type="match status" value="1"/>
</dbReference>
<sequence>MIDRASAMAQPTIGEASGTGDAALWRLRNFTPNWFAVTMGTGGLALALNQFPLVIPGLHEIARSLWLANIALFVLFSAAYGARWLLDFNEAKRIFRHPVMSMFFGTIPMGLATIINGFLAFGIPLWGAAAISIATTLWWVDVAMAVACGTLIPFLMFTRQDHSLEKMTAVWLLPIVASEVAAASGGLLVPHLASGDAFTVEILSYALWAYSVLPALGILVLLLLRLVLHRLPTSDMAASGWLALGPLGTGAFALVVLGNNAPALFAAHGLAAVGDVAFGAGILGAVLLWGYGAWWLILAVLKTAQYIREEMPFNLGWWALTFPIAVYALATLALARATGFAFFTVTGGVLVAALTVLWLIVAARTARGAWQGRLFVSPCLAAAYGDPVIKAAA</sequence>
<evidence type="ECO:0000313" key="9">
    <source>
        <dbReference type="EMBL" id="SHG37449.1"/>
    </source>
</evidence>
<evidence type="ECO:0000256" key="1">
    <source>
        <dbReference type="ARBA" id="ARBA00004651"/>
    </source>
</evidence>
<dbReference type="InterPro" id="IPR004695">
    <property type="entry name" value="SLAC1/Mae1/Ssu1/TehA"/>
</dbReference>
<feature type="transmembrane region" description="Helical" evidence="8">
    <location>
        <begin position="313"/>
        <end position="334"/>
    </location>
</feature>
<protein>
    <submittedName>
        <fullName evidence="9">C4-dicarboxylate transporter/malic acid transport protein</fullName>
    </submittedName>
</protein>
<dbReference type="STRING" id="1122133.SAMN02745157_4149"/>
<dbReference type="Pfam" id="PF03595">
    <property type="entry name" value="SLAC1"/>
    <property type="match status" value="1"/>
</dbReference>
<evidence type="ECO:0000256" key="5">
    <source>
        <dbReference type="ARBA" id="ARBA00022692"/>
    </source>
</evidence>
<accession>A0A1M5JAX4</accession>
<keyword evidence="3" id="KW-0813">Transport</keyword>
<dbReference type="EMBL" id="FQUP01000004">
    <property type="protein sequence ID" value="SHG37449.1"/>
    <property type="molecule type" value="Genomic_DNA"/>
</dbReference>
<keyword evidence="10" id="KW-1185">Reference proteome</keyword>
<comment type="subcellular location">
    <subcellularLocation>
        <location evidence="1">Cell membrane</location>
        <topology evidence="1">Multi-pass membrane protein</topology>
    </subcellularLocation>
</comment>
<dbReference type="GO" id="GO:0000319">
    <property type="term" value="F:sulfite transmembrane transporter activity"/>
    <property type="evidence" value="ECO:0007669"/>
    <property type="project" value="TreeGrafter"/>
</dbReference>
<dbReference type="Proteomes" id="UP000184485">
    <property type="component" value="Unassembled WGS sequence"/>
</dbReference>
<keyword evidence="7 8" id="KW-0472">Membrane</keyword>
<keyword evidence="5 8" id="KW-0812">Transmembrane</keyword>
<dbReference type="PANTHER" id="PTHR31686">
    <property type="match status" value="1"/>
</dbReference>
<comment type="similarity">
    <text evidence="2">Belongs to the tellurite-resistance/dicarboxylate transporter (TDT) family.</text>
</comment>
<feature type="transmembrane region" description="Helical" evidence="8">
    <location>
        <begin position="107"/>
        <end position="131"/>
    </location>
</feature>
<feature type="transmembrane region" description="Helical" evidence="8">
    <location>
        <begin position="240"/>
        <end position="258"/>
    </location>
</feature>
<evidence type="ECO:0000256" key="7">
    <source>
        <dbReference type="ARBA" id="ARBA00023136"/>
    </source>
</evidence>
<evidence type="ECO:0000256" key="2">
    <source>
        <dbReference type="ARBA" id="ARBA00008566"/>
    </source>
</evidence>
<dbReference type="InterPro" id="IPR038665">
    <property type="entry name" value="Voltage-dep_anion_channel_sf"/>
</dbReference>
<name>A0A1M5JAX4_9HYPH</name>
<feature type="transmembrane region" description="Helical" evidence="8">
    <location>
        <begin position="65"/>
        <end position="86"/>
    </location>
</feature>
<evidence type="ECO:0000256" key="3">
    <source>
        <dbReference type="ARBA" id="ARBA00022448"/>
    </source>
</evidence>
<feature type="transmembrane region" description="Helical" evidence="8">
    <location>
        <begin position="340"/>
        <end position="363"/>
    </location>
</feature>
<dbReference type="GO" id="GO:0005886">
    <property type="term" value="C:plasma membrane"/>
    <property type="evidence" value="ECO:0007669"/>
    <property type="project" value="UniProtKB-SubCell"/>
</dbReference>
<keyword evidence="4" id="KW-1003">Cell membrane</keyword>
<evidence type="ECO:0000256" key="6">
    <source>
        <dbReference type="ARBA" id="ARBA00022989"/>
    </source>
</evidence>